<proteinExistence type="predicted"/>
<dbReference type="Gene3D" id="2.30.40.10">
    <property type="entry name" value="Urease, subunit C, domain 1"/>
    <property type="match status" value="1"/>
</dbReference>
<dbReference type="GO" id="GO:0016810">
    <property type="term" value="F:hydrolase activity, acting on carbon-nitrogen (but not peptide) bonds"/>
    <property type="evidence" value="ECO:0007669"/>
    <property type="project" value="InterPro"/>
</dbReference>
<evidence type="ECO:0000259" key="2">
    <source>
        <dbReference type="Pfam" id="PF01979"/>
    </source>
</evidence>
<gene>
    <name evidence="3" type="ORF">FocTR4_00011794</name>
</gene>
<accession>A0A5C6SGB8</accession>
<keyword evidence="1" id="KW-0378">Hydrolase</keyword>
<dbReference type="EMBL" id="VMNF01000014">
    <property type="protein sequence ID" value="TXB97562.1"/>
    <property type="molecule type" value="Genomic_DNA"/>
</dbReference>
<dbReference type="SUPFAM" id="SSF51556">
    <property type="entry name" value="Metallo-dependent hydrolases"/>
    <property type="match status" value="1"/>
</dbReference>
<comment type="caution">
    <text evidence="3">The sequence shown here is derived from an EMBL/GenBank/DDBJ whole genome shotgun (WGS) entry which is preliminary data.</text>
</comment>
<dbReference type="PANTHER" id="PTHR43794:SF11">
    <property type="entry name" value="AMIDOHYDROLASE-RELATED DOMAIN-CONTAINING PROTEIN"/>
    <property type="match status" value="1"/>
</dbReference>
<dbReference type="Proteomes" id="UP000321331">
    <property type="component" value="Unassembled WGS sequence"/>
</dbReference>
<dbReference type="InterPro" id="IPR050287">
    <property type="entry name" value="MTA/SAH_deaminase"/>
</dbReference>
<protein>
    <recommendedName>
        <fullName evidence="2">Amidohydrolase-related domain-containing protein</fullName>
    </recommendedName>
</protein>
<dbReference type="AlphaFoldDB" id="A0A5C6SGB8"/>
<reference evidence="3 4" key="1">
    <citation type="submission" date="2019-07" db="EMBL/GenBank/DDBJ databases">
        <title>The First High-Quality Draft Genome Sequence of the Causal Agent of the Current Panama Disease Epidemic.</title>
        <authorList>
            <person name="Warmington R.J."/>
            <person name="Kay W."/>
            <person name="Jeffries A."/>
            <person name="Bebber D."/>
            <person name="Moore K."/>
            <person name="Studholme D.J."/>
        </authorList>
    </citation>
    <scope>NUCLEOTIDE SEQUENCE [LARGE SCALE GENOMIC DNA]</scope>
    <source>
        <strain evidence="3 4">TR4</strain>
    </source>
</reference>
<evidence type="ECO:0000256" key="1">
    <source>
        <dbReference type="ARBA" id="ARBA00022801"/>
    </source>
</evidence>
<dbReference type="Gene3D" id="3.20.20.140">
    <property type="entry name" value="Metal-dependent hydrolases"/>
    <property type="match status" value="1"/>
</dbReference>
<evidence type="ECO:0000313" key="4">
    <source>
        <dbReference type="Proteomes" id="UP000321331"/>
    </source>
</evidence>
<dbReference type="InterPro" id="IPR032466">
    <property type="entry name" value="Metal_Hydrolase"/>
</dbReference>
<name>A0A5C6SGB8_FUSOC</name>
<dbReference type="Pfam" id="PF01979">
    <property type="entry name" value="Amidohydro_1"/>
    <property type="match status" value="1"/>
</dbReference>
<sequence>MGVRLLLQNGTVLQHDAQDNVTARRNTDILIEDDRIIEIGHDIEPGNASKIDCDGKIIAPGFINAHHHVWQSQLKGRLGDSTMLDYMLEANLQSFNFTPDDIFWGQLAGCLEALDAGTTCVVDNAHGASSPEHGPAALSATLASGIRSIFCHGVMPLRAAEWTESSFELDRSPQPDWLLPQMDSLASKAPFGDDKRVQLGFFFDSYFLPENAISESLNHVKDAGVKLITSHYRHWPVSKGQSRVPEQLHACGLLGPDILLTHGNGTTPEQASLLTEAGTYIVSTPDAEIFMASGADPVAFREDLPLTCLGADCHSCGPVSMMHQMQIALASDRGSQNSKTFAQGHYPKKMRATVQEAFNLATIKAARAINMDKDIGSIAVGKLADLVIFDTTSPSLNCAADHDPLTAIVRHAGVREVETVIIGGQIRKQNGILHKVHLADGREAGFDFKHEAVHSKDGLSWKEVAKEVSRSRGEIQGRINKVNKELAREKLIGMMGGLQEDPSRAKAVTEVVIDATPWIYASTSKLTDYDELPTSMGYEELGDSSEIRLRRYARHLDLGDETADQVDKILSWKRREYEIKLQKESEFSTAMIVILFSLCENISTLYLAENLQQPVLDYMLKANYAQMKSPPLQKLKHVRFFAGARSDERFYSAFDILKFIQLIHRLPALEFVAMDGMCDYQAEQTFFVPGTGNMKRLEITHCDISPSFLTVLISIPKALEEFKLSIGGLMTLDGADTHSEPFYIAKGLSAHRYSLRVLDIDVDAGAGANALDWDVDSNYEEGEDDGTNWEMKDQLDLYGRDRLALDKKISTGHKMESGKEYTPTIGSLHDFPHLTHLSISIMPLLGEYDWWKPPFRSKEPPYRLEKPAPLRLVDMLPPSLEYLCLYGYTRGENSDVDEYIDELLAEKDEKLPNLKVIEGINKCVRDIKDILHDMSVAEVDEEELYVRGEGFESGWKKVEEPKQN</sequence>
<dbReference type="InterPro" id="IPR011059">
    <property type="entry name" value="Metal-dep_hydrolase_composite"/>
</dbReference>
<evidence type="ECO:0000313" key="3">
    <source>
        <dbReference type="EMBL" id="TXB97562.1"/>
    </source>
</evidence>
<dbReference type="PANTHER" id="PTHR43794">
    <property type="entry name" value="AMINOHYDROLASE SSNA-RELATED"/>
    <property type="match status" value="1"/>
</dbReference>
<dbReference type="InterPro" id="IPR006680">
    <property type="entry name" value="Amidohydro-rel"/>
</dbReference>
<feature type="domain" description="Amidohydrolase-related" evidence="2">
    <location>
        <begin position="57"/>
        <end position="426"/>
    </location>
</feature>
<organism evidence="3 4">
    <name type="scientific">Fusarium oxysporum f. sp. cubense</name>
    <dbReference type="NCBI Taxonomy" id="61366"/>
    <lineage>
        <taxon>Eukaryota</taxon>
        <taxon>Fungi</taxon>
        <taxon>Dikarya</taxon>
        <taxon>Ascomycota</taxon>
        <taxon>Pezizomycotina</taxon>
        <taxon>Sordariomycetes</taxon>
        <taxon>Hypocreomycetidae</taxon>
        <taxon>Hypocreales</taxon>
        <taxon>Nectriaceae</taxon>
        <taxon>Fusarium</taxon>
        <taxon>Fusarium oxysporum species complex</taxon>
    </lineage>
</organism>
<dbReference type="SUPFAM" id="SSF51338">
    <property type="entry name" value="Composite domain of metallo-dependent hydrolases"/>
    <property type="match status" value="1"/>
</dbReference>